<evidence type="ECO:0000313" key="2">
    <source>
        <dbReference type="Proteomes" id="UP000077315"/>
    </source>
</evidence>
<proteinExistence type="predicted"/>
<name>A0A167LWX1_PHYB8</name>
<sequence>MSEIPNLIVNEEFNIASQKDPWFPKRKFSIYDDQQLCRSYLYVAFDADYSPEQKSSGSTFWSKIKEHYRENSIVGSVERHSRALPARWHIISKAVNKYAEIVKQVEKSNEDNPNIDKASDFFY</sequence>
<dbReference type="AlphaFoldDB" id="A0A167LWX1"/>
<dbReference type="OrthoDB" id="7764975at2759"/>
<dbReference type="EMBL" id="KV440986">
    <property type="protein sequence ID" value="OAD71256.1"/>
    <property type="molecule type" value="Genomic_DNA"/>
</dbReference>
<dbReference type="InParanoid" id="A0A167LWX1"/>
<dbReference type="PANTHER" id="PTHR45125">
    <property type="entry name" value="F21J9.4-RELATED"/>
    <property type="match status" value="1"/>
</dbReference>
<dbReference type="RefSeq" id="XP_018289296.1">
    <property type="nucleotide sequence ID" value="XM_018441649.1"/>
</dbReference>
<reference evidence="2" key="1">
    <citation type="submission" date="2015-06" db="EMBL/GenBank/DDBJ databases">
        <title>Expansion of signal transduction pathways in fungi by whole-genome duplication.</title>
        <authorList>
            <consortium name="DOE Joint Genome Institute"/>
            <person name="Corrochano L.M."/>
            <person name="Kuo A."/>
            <person name="Marcet-Houben M."/>
            <person name="Polaino S."/>
            <person name="Salamov A."/>
            <person name="Villalobos J.M."/>
            <person name="Alvarez M.I."/>
            <person name="Avalos J."/>
            <person name="Benito E.P."/>
            <person name="Benoit I."/>
            <person name="Burger G."/>
            <person name="Camino L.P."/>
            <person name="Canovas D."/>
            <person name="Cerda-Olmedo E."/>
            <person name="Cheng J.-F."/>
            <person name="Dominguez A."/>
            <person name="Elias M."/>
            <person name="Eslava A.P."/>
            <person name="Glaser F."/>
            <person name="Grimwood J."/>
            <person name="Gutierrez G."/>
            <person name="Heitman J."/>
            <person name="Henrissat B."/>
            <person name="Iturriaga E.A."/>
            <person name="Lang B.F."/>
            <person name="Lavin J.L."/>
            <person name="Lee S."/>
            <person name="Li W."/>
            <person name="Lindquist E."/>
            <person name="Lopez-Garcia S."/>
            <person name="Luque E.M."/>
            <person name="Marcos A.T."/>
            <person name="Martin J."/>
            <person name="McCluskey K."/>
            <person name="Medina H.R."/>
            <person name="Miralles-Duran A."/>
            <person name="Miyazaki A."/>
            <person name="Munoz-Torres E."/>
            <person name="Oguiza J.A."/>
            <person name="Ohm R."/>
            <person name="Olmedo M."/>
            <person name="Orejas M."/>
            <person name="Ortiz-Castellanos L."/>
            <person name="Pisabarro A.G."/>
            <person name="Rodriguez-Romero J."/>
            <person name="Ruiz-Herrera J."/>
            <person name="Ruiz-Vazquez R."/>
            <person name="Sanz C."/>
            <person name="Schackwitz W."/>
            <person name="Schmutz J."/>
            <person name="Shahriari M."/>
            <person name="Shelest E."/>
            <person name="Silva-Franco F."/>
            <person name="Soanes D."/>
            <person name="Syed K."/>
            <person name="Tagua V.G."/>
            <person name="Talbot N.J."/>
            <person name="Thon M."/>
            <person name="De vries R.P."/>
            <person name="Wiebenga A."/>
            <person name="Yadav J.S."/>
            <person name="Braun E.L."/>
            <person name="Baker S."/>
            <person name="Garre V."/>
            <person name="Horwitz B."/>
            <person name="Torres-Martinez S."/>
            <person name="Idnurm A."/>
            <person name="Herrera-Estrella A."/>
            <person name="Gabaldon T."/>
            <person name="Grigoriev I.V."/>
        </authorList>
    </citation>
    <scope>NUCLEOTIDE SEQUENCE [LARGE SCALE GENOMIC DNA]</scope>
    <source>
        <strain evidence="2">NRRL 1555(-)</strain>
    </source>
</reference>
<protein>
    <submittedName>
        <fullName evidence="1">Uncharacterized protein</fullName>
    </submittedName>
</protein>
<dbReference type="Proteomes" id="UP000077315">
    <property type="component" value="Unassembled WGS sequence"/>
</dbReference>
<dbReference type="VEuPathDB" id="FungiDB:PHYBLDRAFT_66464"/>
<dbReference type="GeneID" id="29002555"/>
<dbReference type="PANTHER" id="PTHR45125:SF3">
    <property type="entry name" value="NO-APICAL-MERISTEM-ASSOCIATED CARBOXY-TERMINAL DOMAIN PROTEIN"/>
    <property type="match status" value="1"/>
</dbReference>
<accession>A0A167LWX1</accession>
<gene>
    <name evidence="1" type="ORF">PHYBLDRAFT_66464</name>
</gene>
<evidence type="ECO:0000313" key="1">
    <source>
        <dbReference type="EMBL" id="OAD71256.1"/>
    </source>
</evidence>
<keyword evidence="2" id="KW-1185">Reference proteome</keyword>
<organism evidence="1 2">
    <name type="scientific">Phycomyces blakesleeanus (strain ATCC 8743b / DSM 1359 / FGSC 10004 / NBRC 33097 / NRRL 1555)</name>
    <dbReference type="NCBI Taxonomy" id="763407"/>
    <lineage>
        <taxon>Eukaryota</taxon>
        <taxon>Fungi</taxon>
        <taxon>Fungi incertae sedis</taxon>
        <taxon>Mucoromycota</taxon>
        <taxon>Mucoromycotina</taxon>
        <taxon>Mucoromycetes</taxon>
        <taxon>Mucorales</taxon>
        <taxon>Phycomycetaceae</taxon>
        <taxon>Phycomyces</taxon>
    </lineage>
</organism>